<evidence type="ECO:0000256" key="5">
    <source>
        <dbReference type="ARBA" id="ARBA00023002"/>
    </source>
</evidence>
<protein>
    <recommendedName>
        <fullName evidence="11">Cytochrome P450</fullName>
    </recommendedName>
</protein>
<dbReference type="Proteomes" id="UP001140510">
    <property type="component" value="Unassembled WGS sequence"/>
</dbReference>
<evidence type="ECO:0000256" key="8">
    <source>
        <dbReference type="PIRSR" id="PIRSR602401-1"/>
    </source>
</evidence>
<evidence type="ECO:0000256" key="6">
    <source>
        <dbReference type="ARBA" id="ARBA00023004"/>
    </source>
</evidence>
<keyword evidence="10" id="KW-1185">Reference proteome</keyword>
<proteinExistence type="inferred from homology"/>
<dbReference type="OrthoDB" id="1470350at2759"/>
<dbReference type="PANTHER" id="PTHR24305">
    <property type="entry name" value="CYTOCHROME P450"/>
    <property type="match status" value="1"/>
</dbReference>
<keyword evidence="3 8" id="KW-0349">Heme</keyword>
<evidence type="ECO:0000256" key="3">
    <source>
        <dbReference type="ARBA" id="ARBA00022617"/>
    </source>
</evidence>
<dbReference type="Gene3D" id="1.10.630.10">
    <property type="entry name" value="Cytochrome P450"/>
    <property type="match status" value="1"/>
</dbReference>
<sequence length="431" mass="48169">MHERYGPVVRVAPDELSFIDPEAWKDIYSNRTIHKDATWTGNEEKDHPMSIVSTDEATHLRNRRALTGAFTEHAVAEHAAVLEDLVGTMIERFMEATNNANNHAVLNIVDWLNWLAFDISGALSFGESFDSVKSGRAHPWVEISCNFGKGIALMASINFFYPLNRVLKLAMPKAVMAKMQYHKQLVHEKFLQRLDMEHKAKAQDYVGSIMAYNEEKGEVKIPKEEIEANMTLLIFAGSETTSSAMAAILTELLRNPDVLGKATKEVRSAFAFEEDITVARVSELEYLTAVIQEGIRMGPPAGIGVPRVAPKEGATILGQVIPGGTFVAVNQYPAFRSASNFTNPDSFTPERFLASSPYKADRLEAFQPFLLGRHKCIGQKLAWAIMRLTLARLLYAFDIRAAEAIQDFGKQKTYIFWEKRPLKVTTSPAKS</sequence>
<evidence type="ECO:0000313" key="10">
    <source>
        <dbReference type="Proteomes" id="UP001140510"/>
    </source>
</evidence>
<dbReference type="GO" id="GO:0020037">
    <property type="term" value="F:heme binding"/>
    <property type="evidence" value="ECO:0007669"/>
    <property type="project" value="InterPro"/>
</dbReference>
<dbReference type="InterPro" id="IPR001128">
    <property type="entry name" value="Cyt_P450"/>
</dbReference>
<dbReference type="EMBL" id="JAPEVA010000089">
    <property type="protein sequence ID" value="KAJ4400454.1"/>
    <property type="molecule type" value="Genomic_DNA"/>
</dbReference>
<evidence type="ECO:0000256" key="1">
    <source>
        <dbReference type="ARBA" id="ARBA00001971"/>
    </source>
</evidence>
<gene>
    <name evidence="9" type="ORF">N0V91_008708</name>
</gene>
<evidence type="ECO:0000313" key="9">
    <source>
        <dbReference type="EMBL" id="KAJ4400454.1"/>
    </source>
</evidence>
<dbReference type="PRINTS" id="PR00463">
    <property type="entry name" value="EP450I"/>
</dbReference>
<organism evidence="9 10">
    <name type="scientific">Didymella pomorum</name>
    <dbReference type="NCBI Taxonomy" id="749634"/>
    <lineage>
        <taxon>Eukaryota</taxon>
        <taxon>Fungi</taxon>
        <taxon>Dikarya</taxon>
        <taxon>Ascomycota</taxon>
        <taxon>Pezizomycotina</taxon>
        <taxon>Dothideomycetes</taxon>
        <taxon>Pleosporomycetidae</taxon>
        <taxon>Pleosporales</taxon>
        <taxon>Pleosporineae</taxon>
        <taxon>Didymellaceae</taxon>
        <taxon>Didymella</taxon>
    </lineage>
</organism>
<dbReference type="GO" id="GO:0005506">
    <property type="term" value="F:iron ion binding"/>
    <property type="evidence" value="ECO:0007669"/>
    <property type="project" value="InterPro"/>
</dbReference>
<dbReference type="CDD" id="cd11058">
    <property type="entry name" value="CYP60B-like"/>
    <property type="match status" value="1"/>
</dbReference>
<comment type="cofactor">
    <cofactor evidence="1 8">
        <name>heme</name>
        <dbReference type="ChEBI" id="CHEBI:30413"/>
    </cofactor>
</comment>
<name>A0A9W8Z8X8_9PLEO</name>
<accession>A0A9W8Z8X8</accession>
<keyword evidence="4 8" id="KW-0479">Metal-binding</keyword>
<reference evidence="9" key="1">
    <citation type="submission" date="2022-10" db="EMBL/GenBank/DDBJ databases">
        <title>Tapping the CABI collections for fungal endophytes: first genome assemblies for Collariella, Neodidymelliopsis, Ascochyta clinopodiicola, Didymella pomorum, Didymosphaeria variabile, Neocosmospora piperis and Neocucurbitaria cava.</title>
        <authorList>
            <person name="Hill R."/>
        </authorList>
    </citation>
    <scope>NUCLEOTIDE SEQUENCE</scope>
    <source>
        <strain evidence="9">IMI 355091</strain>
    </source>
</reference>
<comment type="similarity">
    <text evidence="2">Belongs to the cytochrome P450 family.</text>
</comment>
<dbReference type="Pfam" id="PF00067">
    <property type="entry name" value="p450"/>
    <property type="match status" value="1"/>
</dbReference>
<evidence type="ECO:0000256" key="7">
    <source>
        <dbReference type="ARBA" id="ARBA00023033"/>
    </source>
</evidence>
<keyword evidence="5" id="KW-0560">Oxidoreductase</keyword>
<dbReference type="InterPro" id="IPR002401">
    <property type="entry name" value="Cyt_P450_E_grp-I"/>
</dbReference>
<dbReference type="InterPro" id="IPR036396">
    <property type="entry name" value="Cyt_P450_sf"/>
</dbReference>
<dbReference type="InterPro" id="IPR050121">
    <property type="entry name" value="Cytochrome_P450_monoxygenase"/>
</dbReference>
<keyword evidence="7" id="KW-0503">Monooxygenase</keyword>
<comment type="caution">
    <text evidence="9">The sequence shown here is derived from an EMBL/GenBank/DDBJ whole genome shotgun (WGS) entry which is preliminary data.</text>
</comment>
<dbReference type="PANTHER" id="PTHR24305:SF29">
    <property type="entry name" value="BENZOATE-PARA-HYDROXYLASE"/>
    <property type="match status" value="1"/>
</dbReference>
<dbReference type="AlphaFoldDB" id="A0A9W8Z8X8"/>
<evidence type="ECO:0000256" key="2">
    <source>
        <dbReference type="ARBA" id="ARBA00010617"/>
    </source>
</evidence>
<evidence type="ECO:0000256" key="4">
    <source>
        <dbReference type="ARBA" id="ARBA00022723"/>
    </source>
</evidence>
<dbReference type="SUPFAM" id="SSF48264">
    <property type="entry name" value="Cytochrome P450"/>
    <property type="match status" value="1"/>
</dbReference>
<dbReference type="GO" id="GO:0016705">
    <property type="term" value="F:oxidoreductase activity, acting on paired donors, with incorporation or reduction of molecular oxygen"/>
    <property type="evidence" value="ECO:0007669"/>
    <property type="project" value="InterPro"/>
</dbReference>
<dbReference type="GO" id="GO:0004497">
    <property type="term" value="F:monooxygenase activity"/>
    <property type="evidence" value="ECO:0007669"/>
    <property type="project" value="UniProtKB-KW"/>
</dbReference>
<dbReference type="PRINTS" id="PR00385">
    <property type="entry name" value="P450"/>
</dbReference>
<keyword evidence="6 8" id="KW-0408">Iron</keyword>
<feature type="binding site" description="axial binding residue" evidence="8">
    <location>
        <position position="376"/>
    </location>
    <ligand>
        <name>heme</name>
        <dbReference type="ChEBI" id="CHEBI:30413"/>
    </ligand>
    <ligandPart>
        <name>Fe</name>
        <dbReference type="ChEBI" id="CHEBI:18248"/>
    </ligandPart>
</feature>
<evidence type="ECO:0008006" key="11">
    <source>
        <dbReference type="Google" id="ProtNLM"/>
    </source>
</evidence>